<sequence length="54" mass="6592">MYLNLRFDVHSGTRTHYHSLQTPSRYHLVLLSFFTLNTLNELKDFIKKLFQFCR</sequence>
<reference evidence="3" key="1">
    <citation type="submission" date="2016-06" db="UniProtKB">
        <authorList>
            <consortium name="WormBaseParasite"/>
        </authorList>
    </citation>
    <scope>IDENTIFICATION</scope>
</reference>
<dbReference type="WBParaSite" id="SCUD_0001399301-mRNA-1">
    <property type="protein sequence ID" value="SCUD_0001399301-mRNA-1"/>
    <property type="gene ID" value="SCUD_0001399301"/>
</dbReference>
<gene>
    <name evidence="1" type="ORF">SCUD_LOCUS13990</name>
</gene>
<evidence type="ECO:0000313" key="3">
    <source>
        <dbReference type="WBParaSite" id="SCUD_0001399301-mRNA-1"/>
    </source>
</evidence>
<organism evidence="3">
    <name type="scientific">Schistosoma curassoni</name>
    <dbReference type="NCBI Taxonomy" id="6186"/>
    <lineage>
        <taxon>Eukaryota</taxon>
        <taxon>Metazoa</taxon>
        <taxon>Spiralia</taxon>
        <taxon>Lophotrochozoa</taxon>
        <taxon>Platyhelminthes</taxon>
        <taxon>Trematoda</taxon>
        <taxon>Digenea</taxon>
        <taxon>Strigeidida</taxon>
        <taxon>Schistosomatoidea</taxon>
        <taxon>Schistosomatidae</taxon>
        <taxon>Schistosoma</taxon>
    </lineage>
</organism>
<accession>A0A183KG43</accession>
<proteinExistence type="predicted"/>
<evidence type="ECO:0000313" key="1">
    <source>
        <dbReference type="EMBL" id="VDP54842.1"/>
    </source>
</evidence>
<dbReference type="Proteomes" id="UP000279833">
    <property type="component" value="Unassembled WGS sequence"/>
</dbReference>
<protein>
    <submittedName>
        <fullName evidence="3">Ovule protein</fullName>
    </submittedName>
</protein>
<dbReference type="AlphaFoldDB" id="A0A183KG43"/>
<dbReference type="EMBL" id="UZAK01036313">
    <property type="protein sequence ID" value="VDP54842.1"/>
    <property type="molecule type" value="Genomic_DNA"/>
</dbReference>
<name>A0A183KG43_9TREM</name>
<reference evidence="1 2" key="2">
    <citation type="submission" date="2018-11" db="EMBL/GenBank/DDBJ databases">
        <authorList>
            <consortium name="Pathogen Informatics"/>
        </authorList>
    </citation>
    <scope>NUCLEOTIDE SEQUENCE [LARGE SCALE GENOMIC DNA]</scope>
    <source>
        <strain evidence="1">Dakar</strain>
        <strain evidence="2">Dakar, Senegal</strain>
    </source>
</reference>
<keyword evidence="2" id="KW-1185">Reference proteome</keyword>
<evidence type="ECO:0000313" key="2">
    <source>
        <dbReference type="Proteomes" id="UP000279833"/>
    </source>
</evidence>